<gene>
    <name evidence="3" type="ORF">SARC_03318</name>
</gene>
<dbReference type="EMBL" id="KQ241763">
    <property type="protein sequence ID" value="KNC84454.1"/>
    <property type="molecule type" value="Genomic_DNA"/>
</dbReference>
<evidence type="ECO:0008006" key="5">
    <source>
        <dbReference type="Google" id="ProtNLM"/>
    </source>
</evidence>
<dbReference type="GeneID" id="25903822"/>
<feature type="region of interest" description="Disordered" evidence="1">
    <location>
        <begin position="213"/>
        <end position="233"/>
    </location>
</feature>
<feature type="signal peptide" evidence="2">
    <location>
        <begin position="1"/>
        <end position="17"/>
    </location>
</feature>
<organism evidence="3 4">
    <name type="scientific">Sphaeroforma arctica JP610</name>
    <dbReference type="NCBI Taxonomy" id="667725"/>
    <lineage>
        <taxon>Eukaryota</taxon>
        <taxon>Ichthyosporea</taxon>
        <taxon>Ichthyophonida</taxon>
        <taxon>Sphaeroforma</taxon>
    </lineage>
</organism>
<feature type="compositionally biased region" description="Polar residues" evidence="1">
    <location>
        <begin position="215"/>
        <end position="233"/>
    </location>
</feature>
<evidence type="ECO:0000256" key="1">
    <source>
        <dbReference type="SAM" id="MobiDB-lite"/>
    </source>
</evidence>
<dbReference type="RefSeq" id="XP_014158356.1">
    <property type="nucleotide sequence ID" value="XM_014302881.1"/>
</dbReference>
<evidence type="ECO:0000313" key="3">
    <source>
        <dbReference type="EMBL" id="KNC84454.1"/>
    </source>
</evidence>
<name>A0A0L0G683_9EUKA</name>
<keyword evidence="2" id="KW-0732">Signal</keyword>
<sequence length="233" mass="24916">MLTFVVLATALVSGTSASRLQFKNEKSGHIPSLMSQKSVIAPYDNFAGANAAAAKRAGANDATGFLKDLMNYGNWCGGGHGGFQDCCDGKPCPSCVLNRTADDIAPLTDACLEECPIKDELDAACARHDHCTFQFEGPRHLKCVPQGNFCPCDCTLLAEAQASTCGFLDLNCYTYRFGLEALFKGMTDCWFDDYARGVVTCLEDVLHETTAAGAKSSTGDEGNKTPSKITDFC</sequence>
<feature type="chain" id="PRO_5005539120" description="Phospholipase A2 domain-containing protein" evidence="2">
    <location>
        <begin position="18"/>
        <end position="233"/>
    </location>
</feature>
<evidence type="ECO:0000313" key="4">
    <source>
        <dbReference type="Proteomes" id="UP000054560"/>
    </source>
</evidence>
<protein>
    <recommendedName>
        <fullName evidence="5">Phospholipase A2 domain-containing protein</fullName>
    </recommendedName>
</protein>
<dbReference type="Proteomes" id="UP000054560">
    <property type="component" value="Unassembled WGS sequence"/>
</dbReference>
<keyword evidence="4" id="KW-1185">Reference proteome</keyword>
<evidence type="ECO:0000256" key="2">
    <source>
        <dbReference type="SAM" id="SignalP"/>
    </source>
</evidence>
<accession>A0A0L0G683</accession>
<dbReference type="AlphaFoldDB" id="A0A0L0G683"/>
<proteinExistence type="predicted"/>
<reference evidence="3 4" key="1">
    <citation type="submission" date="2011-02" db="EMBL/GenBank/DDBJ databases">
        <title>The Genome Sequence of Sphaeroforma arctica JP610.</title>
        <authorList>
            <consortium name="The Broad Institute Genome Sequencing Platform"/>
            <person name="Russ C."/>
            <person name="Cuomo C."/>
            <person name="Young S.K."/>
            <person name="Zeng Q."/>
            <person name="Gargeya S."/>
            <person name="Alvarado L."/>
            <person name="Berlin A."/>
            <person name="Chapman S.B."/>
            <person name="Chen Z."/>
            <person name="Freedman E."/>
            <person name="Gellesch M."/>
            <person name="Goldberg J."/>
            <person name="Griggs A."/>
            <person name="Gujja S."/>
            <person name="Heilman E."/>
            <person name="Heiman D."/>
            <person name="Howarth C."/>
            <person name="Mehta T."/>
            <person name="Neiman D."/>
            <person name="Pearson M."/>
            <person name="Roberts A."/>
            <person name="Saif S."/>
            <person name="Shea T."/>
            <person name="Shenoy N."/>
            <person name="Sisk P."/>
            <person name="Stolte C."/>
            <person name="Sykes S."/>
            <person name="White J."/>
            <person name="Yandava C."/>
            <person name="Burger G."/>
            <person name="Gray M.W."/>
            <person name="Holland P.W.H."/>
            <person name="King N."/>
            <person name="Lang F.B.F."/>
            <person name="Roger A.J."/>
            <person name="Ruiz-Trillo I."/>
            <person name="Haas B."/>
            <person name="Nusbaum C."/>
            <person name="Birren B."/>
        </authorList>
    </citation>
    <scope>NUCLEOTIDE SEQUENCE [LARGE SCALE GENOMIC DNA]</scope>
    <source>
        <strain evidence="3 4">JP610</strain>
    </source>
</reference>